<dbReference type="NCBIfam" id="TIGR02532">
    <property type="entry name" value="IV_pilin_GFxxxE"/>
    <property type="match status" value="1"/>
</dbReference>
<evidence type="ECO:0000256" key="1">
    <source>
        <dbReference type="SAM" id="Phobius"/>
    </source>
</evidence>
<comment type="caution">
    <text evidence="2">The sequence shown here is derived from an EMBL/GenBank/DDBJ whole genome shotgun (WGS) entry which is preliminary data.</text>
</comment>
<evidence type="ECO:0000313" key="3">
    <source>
        <dbReference type="Proteomes" id="UP001160519"/>
    </source>
</evidence>
<protein>
    <submittedName>
        <fullName evidence="2">Prepilin-type N-terminal cleavage/methylation domain-containing protein</fullName>
    </submittedName>
</protein>
<accession>A0AA43Q4C6</accession>
<name>A0AA43Q4C6_9GAMM</name>
<gene>
    <name evidence="2" type="ORF">PSU93_09550</name>
</gene>
<keyword evidence="1" id="KW-0812">Transmembrane</keyword>
<dbReference type="Proteomes" id="UP001160519">
    <property type="component" value="Unassembled WGS sequence"/>
</dbReference>
<proteinExistence type="predicted"/>
<feature type="transmembrane region" description="Helical" evidence="1">
    <location>
        <begin position="21"/>
        <end position="38"/>
    </location>
</feature>
<keyword evidence="1" id="KW-1133">Transmembrane helix</keyword>
<organism evidence="2 3">
    <name type="scientific">Candidatus Methylobacter titanis</name>
    <dbReference type="NCBI Taxonomy" id="3053457"/>
    <lineage>
        <taxon>Bacteria</taxon>
        <taxon>Pseudomonadati</taxon>
        <taxon>Pseudomonadota</taxon>
        <taxon>Gammaproteobacteria</taxon>
        <taxon>Methylococcales</taxon>
        <taxon>Methylococcaceae</taxon>
        <taxon>Methylobacter</taxon>
    </lineage>
</organism>
<sequence length="227" mass="24103">MTGKHYFKTLQRGVTLIELSVVLLILVALAGLAVPYVGGIGSTASCQTTDATMHAVKEAIMGGAAGAGFYGDTLGRYPSPKSTPTKYSLAYLFEPGDWPAYNTKTGVGWRGPYLQNGGVLSTESALNDSFTAYSTTTPNGKAHIDHNVTTLTQVFDAWHRPIILQVPTTCSISSNPLDCARLVSAGGDAIINTPINDEDADLRNDDRVLFLKIPDPKPGGNIPCDQS</sequence>
<dbReference type="InterPro" id="IPR012902">
    <property type="entry name" value="N_methyl_site"/>
</dbReference>
<keyword evidence="3" id="KW-1185">Reference proteome</keyword>
<evidence type="ECO:0000313" key="2">
    <source>
        <dbReference type="EMBL" id="MDI1231380.1"/>
    </source>
</evidence>
<dbReference type="PROSITE" id="PS00409">
    <property type="entry name" value="PROKAR_NTER_METHYL"/>
    <property type="match status" value="1"/>
</dbReference>
<dbReference type="EMBL" id="JAQSDF010000028">
    <property type="protein sequence ID" value="MDI1231380.1"/>
    <property type="molecule type" value="Genomic_DNA"/>
</dbReference>
<dbReference type="InterPro" id="IPR045584">
    <property type="entry name" value="Pilin-like"/>
</dbReference>
<keyword evidence="1" id="KW-0472">Membrane</keyword>
<reference evidence="2" key="1">
    <citation type="submission" date="2023-01" db="EMBL/GenBank/DDBJ databases">
        <title>Biogeochemical cycle of methane in antarctic sediments.</title>
        <authorList>
            <person name="Roldan D.M."/>
            <person name="Menes R.J."/>
        </authorList>
    </citation>
    <scope>NUCLEOTIDE SEQUENCE [LARGE SCALE GENOMIC DNA]</scope>
    <source>
        <strain evidence="2">K-2018 MAG008</strain>
    </source>
</reference>
<dbReference type="SUPFAM" id="SSF54523">
    <property type="entry name" value="Pili subunits"/>
    <property type="match status" value="1"/>
</dbReference>
<dbReference type="AlphaFoldDB" id="A0AA43Q4C6"/>